<dbReference type="RefSeq" id="WP_274152539.1">
    <property type="nucleotide sequence ID" value="NZ_CP117812.1"/>
</dbReference>
<dbReference type="InterPro" id="IPR020537">
    <property type="entry name" value="ATP_synth_F0_csu_DDCD_BS"/>
</dbReference>
<evidence type="ECO:0000256" key="7">
    <source>
        <dbReference type="ARBA" id="ARBA00022989"/>
    </source>
</evidence>
<organism evidence="15 16">
    <name type="scientific">Lentisphaera profundi</name>
    <dbReference type="NCBI Taxonomy" id="1658616"/>
    <lineage>
        <taxon>Bacteria</taxon>
        <taxon>Pseudomonadati</taxon>
        <taxon>Lentisphaerota</taxon>
        <taxon>Lentisphaeria</taxon>
        <taxon>Lentisphaerales</taxon>
        <taxon>Lentisphaeraceae</taxon>
        <taxon>Lentisphaera</taxon>
    </lineage>
</organism>
<comment type="function">
    <text evidence="13">Key component of the F(0) channel; it plays a direct role in translocation across the membrane. A homomeric c-ring of between 10-14 subunits forms the central stalk rotor element with the F(1) delta and epsilon subunits.</text>
</comment>
<evidence type="ECO:0000256" key="11">
    <source>
        <dbReference type="ARBA" id="ARBA00023310"/>
    </source>
</evidence>
<protein>
    <recommendedName>
        <fullName evidence="13">ATP synthase subunit c</fullName>
    </recommendedName>
    <alternativeName>
        <fullName evidence="13">ATP synthase F(0) sector subunit c</fullName>
    </alternativeName>
    <alternativeName>
        <fullName evidence="13">F-type ATPase subunit c</fullName>
        <shortName evidence="13">F-ATPase subunit c</shortName>
    </alternativeName>
    <alternativeName>
        <fullName evidence="13">Lipid-binding protein</fullName>
    </alternativeName>
</protein>
<dbReference type="EMBL" id="CP117812">
    <property type="protein sequence ID" value="WDE97882.1"/>
    <property type="molecule type" value="Genomic_DNA"/>
</dbReference>
<evidence type="ECO:0000256" key="5">
    <source>
        <dbReference type="ARBA" id="ARBA00022692"/>
    </source>
</evidence>
<feature type="site" description="Reversibly protonated during proton transport" evidence="13">
    <location>
        <position position="79"/>
    </location>
</feature>
<dbReference type="PROSITE" id="PS00605">
    <property type="entry name" value="ATPASE_C"/>
    <property type="match status" value="1"/>
</dbReference>
<dbReference type="Proteomes" id="UP001214250">
    <property type="component" value="Chromosome 2"/>
</dbReference>
<proteinExistence type="inferred from homology"/>
<dbReference type="CDD" id="cd18121">
    <property type="entry name" value="ATP-synt_Fo_c"/>
    <property type="match status" value="1"/>
</dbReference>
<dbReference type="InterPro" id="IPR005953">
    <property type="entry name" value="ATP_synth_csu_bac/chlpt"/>
</dbReference>
<name>A0ABY7VVZ0_9BACT</name>
<dbReference type="Pfam" id="PF00137">
    <property type="entry name" value="ATP-synt_C"/>
    <property type="match status" value="1"/>
</dbReference>
<evidence type="ECO:0000256" key="9">
    <source>
        <dbReference type="ARBA" id="ARBA00023121"/>
    </source>
</evidence>
<keyword evidence="11 13" id="KW-0066">ATP synthesis</keyword>
<keyword evidence="4 13" id="KW-0138">CF(0)</keyword>
<comment type="function">
    <text evidence="12 13">F(1)F(0) ATP synthase produces ATP from ADP in the presence of a proton or sodium gradient. F-type ATPases consist of two structural domains, F(1) containing the extramembraneous catalytic core and F(0) containing the membrane proton channel, linked together by a central stalk and a peripheral stalk. During catalysis, ATP synthesis in the catalytic domain of F(1) is coupled via a rotary mechanism of the central stalk subunits to proton translocation.</text>
</comment>
<evidence type="ECO:0000259" key="14">
    <source>
        <dbReference type="Pfam" id="PF00137"/>
    </source>
</evidence>
<accession>A0ABY7VVZ0</accession>
<keyword evidence="9 13" id="KW-0446">Lipid-binding</keyword>
<keyword evidence="6 13" id="KW-0375">Hydrogen ion transport</keyword>
<evidence type="ECO:0000313" key="15">
    <source>
        <dbReference type="EMBL" id="WDE97882.1"/>
    </source>
</evidence>
<dbReference type="InterPro" id="IPR002379">
    <property type="entry name" value="ATPase_proteolipid_c-like_dom"/>
</dbReference>
<dbReference type="SUPFAM" id="SSF81333">
    <property type="entry name" value="F1F0 ATP synthase subunit C"/>
    <property type="match status" value="1"/>
</dbReference>
<evidence type="ECO:0000256" key="2">
    <source>
        <dbReference type="ARBA" id="ARBA00006704"/>
    </source>
</evidence>
<evidence type="ECO:0000256" key="4">
    <source>
        <dbReference type="ARBA" id="ARBA00022547"/>
    </source>
</evidence>
<keyword evidence="3 13" id="KW-0813">Transport</keyword>
<evidence type="ECO:0000256" key="1">
    <source>
        <dbReference type="ARBA" id="ARBA00004141"/>
    </source>
</evidence>
<dbReference type="InterPro" id="IPR038662">
    <property type="entry name" value="ATP_synth_F0_csu_sf"/>
</dbReference>
<sequence>MFNSILAQADTTVALETVSQATALIGPKAGAAIGAGIVAIGAGLGIGKLAASAMEGIARQPEAGDNIKGAMIVAAALIEGVSLFGVVVCLLAAL</sequence>
<dbReference type="Gene3D" id="1.20.20.10">
    <property type="entry name" value="F1F0 ATP synthase subunit C"/>
    <property type="match status" value="1"/>
</dbReference>
<evidence type="ECO:0000256" key="12">
    <source>
        <dbReference type="ARBA" id="ARBA00025198"/>
    </source>
</evidence>
<dbReference type="InterPro" id="IPR035921">
    <property type="entry name" value="F/V-ATP_Csub_sf"/>
</dbReference>
<keyword evidence="13" id="KW-1003">Cell membrane</keyword>
<dbReference type="InterPro" id="IPR000454">
    <property type="entry name" value="ATP_synth_F0_csu"/>
</dbReference>
<dbReference type="PRINTS" id="PR00124">
    <property type="entry name" value="ATPASEC"/>
</dbReference>
<gene>
    <name evidence="13 15" type="primary">atpE</name>
    <name evidence="15" type="ORF">PQO03_18820</name>
</gene>
<reference evidence="15 16" key="1">
    <citation type="submission" date="2023-02" db="EMBL/GenBank/DDBJ databases">
        <title>Genome sequence of Lentisphaera profundi SAORIC-696.</title>
        <authorList>
            <person name="Kim e."/>
            <person name="Cho J.-C."/>
            <person name="Choi A."/>
            <person name="Kang I."/>
        </authorList>
    </citation>
    <scope>NUCLEOTIDE SEQUENCE [LARGE SCALE GENOMIC DNA]</scope>
    <source>
        <strain evidence="15 16">SAORIC-696</strain>
    </source>
</reference>
<keyword evidence="16" id="KW-1185">Reference proteome</keyword>
<keyword evidence="7 13" id="KW-1133">Transmembrane helix</keyword>
<feature type="domain" description="V-ATPase proteolipid subunit C-like" evidence="14">
    <location>
        <begin position="30"/>
        <end position="91"/>
    </location>
</feature>
<evidence type="ECO:0000256" key="6">
    <source>
        <dbReference type="ARBA" id="ARBA00022781"/>
    </source>
</evidence>
<evidence type="ECO:0000256" key="10">
    <source>
        <dbReference type="ARBA" id="ARBA00023136"/>
    </source>
</evidence>
<keyword evidence="10 13" id="KW-0472">Membrane</keyword>
<keyword evidence="8 13" id="KW-0406">Ion transport</keyword>
<comment type="subcellular location">
    <subcellularLocation>
        <location evidence="13">Cell membrane</location>
        <topology evidence="13">Multi-pass membrane protein</topology>
    </subcellularLocation>
    <subcellularLocation>
        <location evidence="1">Membrane</location>
        <topology evidence="1">Multi-pass membrane protein</topology>
    </subcellularLocation>
</comment>
<evidence type="ECO:0000256" key="13">
    <source>
        <dbReference type="HAMAP-Rule" id="MF_01396"/>
    </source>
</evidence>
<evidence type="ECO:0000256" key="8">
    <source>
        <dbReference type="ARBA" id="ARBA00023065"/>
    </source>
</evidence>
<evidence type="ECO:0000313" key="16">
    <source>
        <dbReference type="Proteomes" id="UP001214250"/>
    </source>
</evidence>
<keyword evidence="5 13" id="KW-0812">Transmembrane</keyword>
<dbReference type="HAMAP" id="MF_01396">
    <property type="entry name" value="ATP_synth_c_bact"/>
    <property type="match status" value="1"/>
</dbReference>
<feature type="transmembrane region" description="Helical" evidence="13">
    <location>
        <begin position="29"/>
        <end position="51"/>
    </location>
</feature>
<feature type="transmembrane region" description="Helical" evidence="13">
    <location>
        <begin position="72"/>
        <end position="93"/>
    </location>
</feature>
<comment type="similarity">
    <text evidence="2 13">Belongs to the ATPase C chain family.</text>
</comment>
<evidence type="ECO:0000256" key="3">
    <source>
        <dbReference type="ARBA" id="ARBA00022448"/>
    </source>
</evidence>
<dbReference type="NCBIfam" id="TIGR01260">
    <property type="entry name" value="ATP_synt_c"/>
    <property type="match status" value="1"/>
</dbReference>